<proteinExistence type="predicted"/>
<organismHost>
    <name type="scientific">Cafeteria roenbergensis</name>
    <name type="common">Marine flagellate</name>
    <dbReference type="NCBI Taxonomy" id="33653"/>
</organismHost>
<dbReference type="SUPFAM" id="SSF52540">
    <property type="entry name" value="P-loop containing nucleoside triphosphate hydrolases"/>
    <property type="match status" value="1"/>
</dbReference>
<dbReference type="PANTHER" id="PTHR38566:SF1">
    <property type="entry name" value="CHROMOSOME UNDETERMINED SCAFFOLD_18, WHOLE GENOME SHOTGUN SEQUENCE"/>
    <property type="match status" value="1"/>
</dbReference>
<reference evidence="1 2" key="1">
    <citation type="journal article" date="2010" name="Proc. Natl. Acad. Sci. U.S.A.">
        <title>Giant virus with a remarkable complement of genes infects marine zooplankton.</title>
        <authorList>
            <person name="Fischer M.G."/>
            <person name="Allen M.J."/>
            <person name="Wilson W.H."/>
            <person name="Suttle C.A."/>
        </authorList>
    </citation>
    <scope>NUCLEOTIDE SEQUENCE [LARGE SCALE GENOMIC DNA]</scope>
    <source>
        <strain evidence="1 2">BV-PW1</strain>
    </source>
</reference>
<sequence>MSKTELLNRFNSVTNLVKVKVSSFEDIMIKTFTPKTKKFQVDDIIYANHPELVDILPRCCSLVIYKKEPIGYLMGMKKFTGFTPQDDDDLSDLTTKHDTNTLFDVKKVIQWQQQKKLRVFRADKENGKFVAMKIFDIDGRKLLVYGSKNYHIPVWIDEIDTVEIEDHQSIIGKILIDIKKNISNLKKLDFFFTDRYTLCGELCDGQHFVTGDNTICWFGLFKEGVPLALSKFNEISKTVGIKITKQEEIKVDSSTNLDAIFKMSRTYKNEGSVIYFYKNLGEPDEESYLVKTKSVRYIVMRMFRQILMKGYTQMTMITSRFINTKDYHNLSHSASIRITNQLYSFGIWMMKNKMNPDYLGMFKSSSSKMIGFISYWNEYLKETKNDDIEINLDDFGKFNDEKYLNGTSIPYQKLRVADRPRTVFIQGIQGSGKSTFVNHLVSSKKARIIKVEQDEFDGNTKATQGYLYHCLNGLYGKIDFVIISRCNLNETHFKTYQQIAFRSSSITLFISPKITDERYLVLSYLGILERSESETMLKIGNSLLEAPKIYQILLKSLKDLEMPKNTNLITTLDETHVFPGVIPVKNFDEFHSYVVENKEILQTYRIDLKVIIDKIFSILANPKLTLPYKTDITYSGFFLSEKDHLEIRNDFDELVKSKVNLLSGVTYLDHVTEYFRKNVVKDFEIQPFGTTIKICITHLIIRRDDKACAFKVKLFDSSNKEVCVATGRPHLTAFMPCGISPVESNKFVMLDDDTVEIIPFEKTLNGISLYV</sequence>
<evidence type="ECO:0000313" key="1">
    <source>
        <dbReference type="EMBL" id="ADO67144.1"/>
    </source>
</evidence>
<gene>
    <name evidence="1" type="ORF">crov111</name>
</gene>
<accession>E3T4N1</accession>
<dbReference type="InterPro" id="IPR027417">
    <property type="entry name" value="P-loop_NTPase"/>
</dbReference>
<dbReference type="KEGG" id="vg:9887513"/>
<name>E3T4N1_CROVB</name>
<dbReference type="Gene3D" id="3.40.50.300">
    <property type="entry name" value="P-loop containing nucleotide triphosphate hydrolases"/>
    <property type="match status" value="1"/>
</dbReference>
<dbReference type="Proteomes" id="UP000029781">
    <property type="component" value="Segment"/>
</dbReference>
<organism evidence="1 2">
    <name type="scientific">Cafeteria roenbergensis virus (strain BV-PW1)</name>
    <name type="common">CroV</name>
    <dbReference type="NCBI Taxonomy" id="693272"/>
    <lineage>
        <taxon>Viruses</taxon>
        <taxon>Varidnaviria</taxon>
        <taxon>Bamfordvirae</taxon>
        <taxon>Nucleocytoviricota</taxon>
        <taxon>Megaviricetes</taxon>
        <taxon>Imitervirales</taxon>
        <taxon>Mimiviridae</taxon>
        <taxon>Aliimimivirinae</taxon>
        <taxon>Rheavirus</taxon>
        <taxon>Rheavirus sinusmexicani</taxon>
    </lineage>
</organism>
<dbReference type="PANTHER" id="PTHR38566">
    <property type="entry name" value="RNA_LIG_T4_1 DOMAIN-CONTAINING PROTEIN"/>
    <property type="match status" value="1"/>
</dbReference>
<keyword evidence="2" id="KW-1185">Reference proteome</keyword>
<evidence type="ECO:0000313" key="2">
    <source>
        <dbReference type="Proteomes" id="UP000029781"/>
    </source>
</evidence>
<protein>
    <submittedName>
        <fullName evidence="1">Uncharacterized protein</fullName>
    </submittedName>
</protein>
<dbReference type="EMBL" id="GU244497">
    <property type="protein sequence ID" value="ADO67144.1"/>
    <property type="molecule type" value="Genomic_DNA"/>
</dbReference>
<dbReference type="RefSeq" id="YP_003969743.1">
    <property type="nucleotide sequence ID" value="NC_014637.1"/>
</dbReference>
<dbReference type="GeneID" id="9887513"/>